<reference evidence="1" key="1">
    <citation type="submission" date="2022-01" db="EMBL/GenBank/DDBJ databases">
        <title>Draft genome of Methanogenium marinum DSM 15558.</title>
        <authorList>
            <person name="Chen S.-C."/>
            <person name="You Y.-T."/>
        </authorList>
    </citation>
    <scope>NUCLEOTIDE SEQUENCE</scope>
    <source>
        <strain evidence="1">DSM 15558</strain>
    </source>
</reference>
<sequence length="61" mass="6751">MHIFVYKYRITTFLGDVSLAVESIAAFNTAAAHFMDDNTLATVIDETRSSVTQRRTPTPAS</sequence>
<dbReference type="AlphaFoldDB" id="A0A9Q4PY68"/>
<keyword evidence="2" id="KW-1185">Reference proteome</keyword>
<proteinExistence type="predicted"/>
<dbReference type="EMBL" id="JAKELO010000002">
    <property type="protein sequence ID" value="MDE4907317.1"/>
    <property type="molecule type" value="Genomic_DNA"/>
</dbReference>
<gene>
    <name evidence="1" type="ORF">L0665_01610</name>
</gene>
<evidence type="ECO:0000313" key="2">
    <source>
        <dbReference type="Proteomes" id="UP001143747"/>
    </source>
</evidence>
<accession>A0A9Q4PY68</accession>
<protein>
    <submittedName>
        <fullName evidence="1">Uncharacterized protein</fullName>
    </submittedName>
</protein>
<evidence type="ECO:0000313" key="1">
    <source>
        <dbReference type="EMBL" id="MDE4907317.1"/>
    </source>
</evidence>
<name>A0A9Q4PY68_9EURY</name>
<organism evidence="1 2">
    <name type="scientific">Methanogenium marinum</name>
    <dbReference type="NCBI Taxonomy" id="348610"/>
    <lineage>
        <taxon>Archaea</taxon>
        <taxon>Methanobacteriati</taxon>
        <taxon>Methanobacteriota</taxon>
        <taxon>Stenosarchaea group</taxon>
        <taxon>Methanomicrobia</taxon>
        <taxon>Methanomicrobiales</taxon>
        <taxon>Methanomicrobiaceae</taxon>
        <taxon>Methanogenium</taxon>
    </lineage>
</organism>
<comment type="caution">
    <text evidence="1">The sequence shown here is derived from an EMBL/GenBank/DDBJ whole genome shotgun (WGS) entry which is preliminary data.</text>
</comment>
<dbReference type="RefSeq" id="WP_274923975.1">
    <property type="nucleotide sequence ID" value="NZ_JAKELO010000002.1"/>
</dbReference>
<dbReference type="Proteomes" id="UP001143747">
    <property type="component" value="Unassembled WGS sequence"/>
</dbReference>